<dbReference type="InterPro" id="IPR001128">
    <property type="entry name" value="Cyt_P450"/>
</dbReference>
<dbReference type="CDD" id="cd11031">
    <property type="entry name" value="Cyp158A-like"/>
    <property type="match status" value="1"/>
</dbReference>
<evidence type="ECO:0000313" key="9">
    <source>
        <dbReference type="Proteomes" id="UP001597542"/>
    </source>
</evidence>
<dbReference type="InterPro" id="IPR002397">
    <property type="entry name" value="Cyt_P450_B"/>
</dbReference>
<dbReference type="PANTHER" id="PTHR46696">
    <property type="entry name" value="P450, PUTATIVE (EUROFUNG)-RELATED"/>
    <property type="match status" value="1"/>
</dbReference>
<evidence type="ECO:0000256" key="7">
    <source>
        <dbReference type="ARBA" id="ARBA00023033"/>
    </source>
</evidence>
<evidence type="ECO:0000256" key="4">
    <source>
        <dbReference type="ARBA" id="ARBA00022723"/>
    </source>
</evidence>
<dbReference type="EMBL" id="JBHUKQ010000016">
    <property type="protein sequence ID" value="MFD2485332.1"/>
    <property type="molecule type" value="Genomic_DNA"/>
</dbReference>
<comment type="caution">
    <text evidence="8">The sequence shown here is derived from an EMBL/GenBank/DDBJ whole genome shotgun (WGS) entry which is preliminary data.</text>
</comment>
<keyword evidence="3" id="KW-0349">Heme</keyword>
<evidence type="ECO:0000313" key="8">
    <source>
        <dbReference type="EMBL" id="MFD2485332.1"/>
    </source>
</evidence>
<protein>
    <submittedName>
        <fullName evidence="8">Cytochrome P450</fullName>
    </submittedName>
</protein>
<dbReference type="RefSeq" id="WP_344278856.1">
    <property type="nucleotide sequence ID" value="NZ_BAAAHV010000015.1"/>
</dbReference>
<name>A0ABW5I9T1_9PSEU</name>
<dbReference type="InterPro" id="IPR036396">
    <property type="entry name" value="Cyt_P450_sf"/>
</dbReference>
<evidence type="ECO:0000256" key="2">
    <source>
        <dbReference type="ARBA" id="ARBA00010617"/>
    </source>
</evidence>
<dbReference type="Pfam" id="PF00067">
    <property type="entry name" value="p450"/>
    <property type="match status" value="1"/>
</dbReference>
<dbReference type="PANTHER" id="PTHR46696:SF5">
    <property type="entry name" value="CYTOCHROME P450 BJ-1"/>
    <property type="match status" value="1"/>
</dbReference>
<dbReference type="PRINTS" id="PR00359">
    <property type="entry name" value="BP450"/>
</dbReference>
<comment type="similarity">
    <text evidence="2">Belongs to the cytochrome P450 family.</text>
</comment>
<reference evidence="9" key="1">
    <citation type="journal article" date="2019" name="Int. J. Syst. Evol. Microbiol.">
        <title>The Global Catalogue of Microorganisms (GCM) 10K type strain sequencing project: providing services to taxonomists for standard genome sequencing and annotation.</title>
        <authorList>
            <consortium name="The Broad Institute Genomics Platform"/>
            <consortium name="The Broad Institute Genome Sequencing Center for Infectious Disease"/>
            <person name="Wu L."/>
            <person name="Ma J."/>
        </authorList>
    </citation>
    <scope>NUCLEOTIDE SEQUENCE [LARGE SCALE GENOMIC DNA]</scope>
    <source>
        <strain evidence="9">CGMCC 4.7638</strain>
    </source>
</reference>
<dbReference type="SUPFAM" id="SSF48264">
    <property type="entry name" value="Cytochrome P450"/>
    <property type="match status" value="1"/>
</dbReference>
<keyword evidence="9" id="KW-1185">Reference proteome</keyword>
<organism evidence="8 9">
    <name type="scientific">Amycolatopsis albidoflavus</name>
    <dbReference type="NCBI Taxonomy" id="102226"/>
    <lineage>
        <taxon>Bacteria</taxon>
        <taxon>Bacillati</taxon>
        <taxon>Actinomycetota</taxon>
        <taxon>Actinomycetes</taxon>
        <taxon>Pseudonocardiales</taxon>
        <taxon>Pseudonocardiaceae</taxon>
        <taxon>Amycolatopsis</taxon>
    </lineage>
</organism>
<dbReference type="Gene3D" id="1.10.630.10">
    <property type="entry name" value="Cytochrome P450"/>
    <property type="match status" value="1"/>
</dbReference>
<evidence type="ECO:0000256" key="3">
    <source>
        <dbReference type="ARBA" id="ARBA00022617"/>
    </source>
</evidence>
<keyword evidence="7" id="KW-0503">Monooxygenase</keyword>
<accession>A0ABW5I9T1</accession>
<gene>
    <name evidence="8" type="ORF">ACFSUT_34030</name>
</gene>
<proteinExistence type="inferred from homology"/>
<evidence type="ECO:0000256" key="6">
    <source>
        <dbReference type="ARBA" id="ARBA00023004"/>
    </source>
</evidence>
<evidence type="ECO:0000256" key="1">
    <source>
        <dbReference type="ARBA" id="ARBA00001971"/>
    </source>
</evidence>
<evidence type="ECO:0000256" key="5">
    <source>
        <dbReference type="ARBA" id="ARBA00023002"/>
    </source>
</evidence>
<sequence>MRPGLDGHPLRLPFPRDDVRFIAPAYARLGERGRVEIVTTPAGSPAWLVTRHDHVRALFHDDRLGRSHPDPESAPRYSADALVGGPFGNYETEVEDHARLRSLMVRLLTTRRIEKLRPHVAEIVDELLSEVAGMTPPVDLRAHFSLPLPIRTICAVLGVPYRDRLEFQSMVDGIGDMTDHDRATASFVQLQQYMADLIKEKRRKPADDALSELLGFSEAGKGRLTDDELFLVCSVLLFAGYETTVARLDFGTVFLLTNPSQLAALRAEPNLITNAVEEIMRLSAPSTGVIPRYARADVDLDGVTIRAGELVLLGFDQANQDAGVFAEPERFDITRSPCPHVAFGHGRYGCIGSALARVELQSAFSKIFDRLPNLRLAVPPEELRIRDQALAGGLRELPVSWDGHGR</sequence>
<comment type="cofactor">
    <cofactor evidence="1">
        <name>heme</name>
        <dbReference type="ChEBI" id="CHEBI:30413"/>
    </cofactor>
</comment>
<keyword evidence="6" id="KW-0408">Iron</keyword>
<keyword evidence="4" id="KW-0479">Metal-binding</keyword>
<dbReference type="Proteomes" id="UP001597542">
    <property type="component" value="Unassembled WGS sequence"/>
</dbReference>
<keyword evidence="5" id="KW-0560">Oxidoreductase</keyword>
<dbReference type="PRINTS" id="PR00385">
    <property type="entry name" value="P450"/>
</dbReference>